<protein>
    <submittedName>
        <fullName evidence="3">PilZ domain-containing protein</fullName>
    </submittedName>
</protein>
<keyword evidence="1" id="KW-0472">Membrane</keyword>
<dbReference type="SUPFAM" id="SSF141371">
    <property type="entry name" value="PilZ domain-like"/>
    <property type="match status" value="1"/>
</dbReference>
<gene>
    <name evidence="3" type="ORF">E3U55_01610</name>
</gene>
<keyword evidence="1" id="KW-0812">Transmembrane</keyword>
<organism evidence="3 4">
    <name type="scientific">Filobacillus milosensis</name>
    <dbReference type="NCBI Taxonomy" id="94137"/>
    <lineage>
        <taxon>Bacteria</taxon>
        <taxon>Bacillati</taxon>
        <taxon>Bacillota</taxon>
        <taxon>Bacilli</taxon>
        <taxon>Bacillales</taxon>
        <taxon>Bacillaceae</taxon>
        <taxon>Filobacillus</taxon>
    </lineage>
</organism>
<dbReference type="EMBL" id="SOPW01000001">
    <property type="protein sequence ID" value="TFB25116.1"/>
    <property type="molecule type" value="Genomic_DNA"/>
</dbReference>
<reference evidence="3 4" key="1">
    <citation type="submission" date="2019-03" db="EMBL/GenBank/DDBJ databases">
        <authorList>
            <person name="He R.-H."/>
        </authorList>
    </citation>
    <scope>NUCLEOTIDE SEQUENCE [LARGE SCALE GENOMIC DNA]</scope>
    <source>
        <strain evidence="4">SH 714</strain>
    </source>
</reference>
<dbReference type="Proteomes" id="UP000297975">
    <property type="component" value="Unassembled WGS sequence"/>
</dbReference>
<sequence length="176" mass="20863">MKYVVYYELIIIFFLLIIVYRLIKDTKNKHQEINSLKKRLENTSSKPLSATQFLKAQRKNFRIKVYNVPIELTITKCDNPKLQKLIGKKINGDIEDISLSGLKFISEFSLPIKVKFETDIMFFLKNEQFKITALLVRKEEHIKEKLISYGIQFEKMSYKQEKQLAVSLHKVETERK</sequence>
<dbReference type="OrthoDB" id="2990437at2"/>
<dbReference type="AlphaFoldDB" id="A0A4Y8IV57"/>
<comment type="caution">
    <text evidence="3">The sequence shown here is derived from an EMBL/GenBank/DDBJ whole genome shotgun (WGS) entry which is preliminary data.</text>
</comment>
<keyword evidence="1" id="KW-1133">Transmembrane helix</keyword>
<evidence type="ECO:0000313" key="3">
    <source>
        <dbReference type="EMBL" id="TFB25116.1"/>
    </source>
</evidence>
<accession>A0A4Y8IV57</accession>
<dbReference type="Gene3D" id="2.40.10.220">
    <property type="entry name" value="predicted glycosyltransferase like domains"/>
    <property type="match status" value="1"/>
</dbReference>
<dbReference type="GO" id="GO:0035438">
    <property type="term" value="F:cyclic-di-GMP binding"/>
    <property type="evidence" value="ECO:0007669"/>
    <property type="project" value="InterPro"/>
</dbReference>
<evidence type="ECO:0000313" key="4">
    <source>
        <dbReference type="Proteomes" id="UP000297975"/>
    </source>
</evidence>
<dbReference type="RefSeq" id="WP_134338574.1">
    <property type="nucleotide sequence ID" value="NZ_SOPW01000001.1"/>
</dbReference>
<dbReference type="InterPro" id="IPR009875">
    <property type="entry name" value="PilZ_domain"/>
</dbReference>
<proteinExistence type="predicted"/>
<feature type="transmembrane region" description="Helical" evidence="1">
    <location>
        <begin position="6"/>
        <end position="23"/>
    </location>
</feature>
<name>A0A4Y8IV57_9BACI</name>
<dbReference type="Pfam" id="PF07238">
    <property type="entry name" value="PilZ"/>
    <property type="match status" value="1"/>
</dbReference>
<evidence type="ECO:0000259" key="2">
    <source>
        <dbReference type="Pfam" id="PF07238"/>
    </source>
</evidence>
<feature type="domain" description="PilZ" evidence="2">
    <location>
        <begin position="57"/>
        <end position="165"/>
    </location>
</feature>
<keyword evidence="4" id="KW-1185">Reference proteome</keyword>
<evidence type="ECO:0000256" key="1">
    <source>
        <dbReference type="SAM" id="Phobius"/>
    </source>
</evidence>